<protein>
    <submittedName>
        <fullName evidence="2">Unannotated protein</fullName>
    </submittedName>
</protein>
<dbReference type="Pfam" id="PF13524">
    <property type="entry name" value="Glyco_trans_1_2"/>
    <property type="match status" value="1"/>
</dbReference>
<accession>A0A6J7F504</accession>
<reference evidence="2" key="1">
    <citation type="submission" date="2020-05" db="EMBL/GenBank/DDBJ databases">
        <authorList>
            <person name="Chiriac C."/>
            <person name="Salcher M."/>
            <person name="Ghai R."/>
            <person name="Kavagutti S V."/>
        </authorList>
    </citation>
    <scope>NUCLEOTIDE SEQUENCE</scope>
</reference>
<proteinExistence type="predicted"/>
<gene>
    <name evidence="2" type="ORF">UFOPK3376_02477</name>
</gene>
<evidence type="ECO:0000259" key="1">
    <source>
        <dbReference type="Pfam" id="PF13524"/>
    </source>
</evidence>
<dbReference type="InterPro" id="IPR055259">
    <property type="entry name" value="YkvP/CgeB_Glyco_trans-like"/>
</dbReference>
<feature type="domain" description="Spore protein YkvP/CgeB glycosyl transferase-like" evidence="1">
    <location>
        <begin position="177"/>
        <end position="312"/>
    </location>
</feature>
<dbReference type="EMBL" id="CAFBLP010000081">
    <property type="protein sequence ID" value="CAB4887269.1"/>
    <property type="molecule type" value="Genomic_DNA"/>
</dbReference>
<sequence length="320" mass="34719">MKLLLAGEDRPGALLRSLEPGLRQRWDVTVVDPANAVTRLIDRSSLVTRVRRRARTRRTAPCFHEALEQLQPDVTLVIKGSGLTSQDIATAGVHGPIAIYYPDNPFWRIADNADAAARLAAADLAIVWSDRLRLALEPTCQRVATVPFGYDPAWFPRSDPGTQRSGIAFAGTWSLRRERFLRALEGLDLTIVGWGWDNAAGLATGPPRYGSAAGELLAGAAIGINLLHPHNAGAHNMRTREIMASGALQLTDPGTDGTPFRDGIGCRWFSSPGQLRELVDHYLAHPGEASALATSAQTLAAHETYEQRTAEISQLLGRLL</sequence>
<dbReference type="SUPFAM" id="SSF53756">
    <property type="entry name" value="UDP-Glycosyltransferase/glycogen phosphorylase"/>
    <property type="match status" value="1"/>
</dbReference>
<name>A0A6J7F504_9ZZZZ</name>
<dbReference type="AlphaFoldDB" id="A0A6J7F504"/>
<organism evidence="2">
    <name type="scientific">freshwater metagenome</name>
    <dbReference type="NCBI Taxonomy" id="449393"/>
    <lineage>
        <taxon>unclassified sequences</taxon>
        <taxon>metagenomes</taxon>
        <taxon>ecological metagenomes</taxon>
    </lineage>
</organism>
<evidence type="ECO:0000313" key="2">
    <source>
        <dbReference type="EMBL" id="CAB4887269.1"/>
    </source>
</evidence>